<feature type="domain" description="DNA-directed DNA polymerase family B multifunctional" evidence="10">
    <location>
        <begin position="494"/>
        <end position="841"/>
    </location>
</feature>
<dbReference type="Gene3D" id="3.90.1600.10">
    <property type="entry name" value="Palm domain of DNA polymerase"/>
    <property type="match status" value="1"/>
</dbReference>
<dbReference type="EC" id="2.7.7.7" evidence="8"/>
<dbReference type="GeneID" id="36835471"/>
<evidence type="ECO:0000259" key="11">
    <source>
        <dbReference type="Pfam" id="PF03104"/>
    </source>
</evidence>
<dbReference type="NCBIfam" id="NF004417">
    <property type="entry name" value="PRK05761.1-3"/>
    <property type="match status" value="1"/>
</dbReference>
<dbReference type="GO" id="GO:0000166">
    <property type="term" value="F:nucleotide binding"/>
    <property type="evidence" value="ECO:0007669"/>
    <property type="project" value="InterPro"/>
</dbReference>
<proteinExistence type="inferred from homology"/>
<keyword evidence="3 8" id="KW-0548">Nucleotidyltransferase</keyword>
<keyword evidence="6 8" id="KW-0238">DNA-binding</keyword>
<reference evidence="12 13" key="1">
    <citation type="submission" date="2018-05" db="EMBL/GenBank/DDBJ databases">
        <title>Complete Genome Sequences of Extremely Thermoacidophilic, Metal-Mobilizing Type-Strain Members of the Archaeal Family Sulfolobaceae: Acidianus brierleyi DSM-1651T, Acidianus sulfidivorans DSM-18786T, Metallosphaera hakonensis DSM-7519T, and Metallosphaera prunae DSM-10039T.</title>
        <authorList>
            <person name="Counts J.A."/>
            <person name="Kelly R.M."/>
        </authorList>
    </citation>
    <scope>NUCLEOTIDE SEQUENCE [LARGE SCALE GENOMIC DNA]</scope>
    <source>
        <strain evidence="12 13">HO1-1</strain>
    </source>
</reference>
<dbReference type="InterPro" id="IPR050240">
    <property type="entry name" value="DNA_pol_type-B"/>
</dbReference>
<dbReference type="SMART" id="SM00486">
    <property type="entry name" value="POLBc"/>
    <property type="match status" value="1"/>
</dbReference>
<feature type="region of interest" description="Disordered" evidence="9">
    <location>
        <begin position="1"/>
        <end position="44"/>
    </location>
</feature>
<feature type="domain" description="DNA-directed DNA polymerase family B exonuclease" evidence="11">
    <location>
        <begin position="152"/>
        <end position="386"/>
    </location>
</feature>
<dbReference type="InterPro" id="IPR023211">
    <property type="entry name" value="DNA_pol_palm_dom_sf"/>
</dbReference>
<dbReference type="GO" id="GO:0003887">
    <property type="term" value="F:DNA-directed DNA polymerase activity"/>
    <property type="evidence" value="ECO:0007669"/>
    <property type="project" value="UniProtKB-KW"/>
</dbReference>
<dbReference type="GO" id="GO:0006261">
    <property type="term" value="P:DNA-templated DNA replication"/>
    <property type="evidence" value="ECO:0007669"/>
    <property type="project" value="TreeGrafter"/>
</dbReference>
<dbReference type="InterPro" id="IPR006133">
    <property type="entry name" value="DNA-dir_DNA_pol_B_exonuc"/>
</dbReference>
<name>A0A2U9IV25_9CREN</name>
<keyword evidence="4 8" id="KW-0235">DNA replication</keyword>
<comment type="catalytic activity">
    <reaction evidence="7 8">
        <text>DNA(n) + a 2'-deoxyribonucleoside 5'-triphosphate = DNA(n+1) + diphosphate</text>
        <dbReference type="Rhea" id="RHEA:22508"/>
        <dbReference type="Rhea" id="RHEA-COMP:17339"/>
        <dbReference type="Rhea" id="RHEA-COMP:17340"/>
        <dbReference type="ChEBI" id="CHEBI:33019"/>
        <dbReference type="ChEBI" id="CHEBI:61560"/>
        <dbReference type="ChEBI" id="CHEBI:173112"/>
        <dbReference type="EC" id="2.7.7.7"/>
    </reaction>
</comment>
<dbReference type="Proteomes" id="UP000247586">
    <property type="component" value="Chromosome"/>
</dbReference>
<dbReference type="Gene3D" id="3.30.342.10">
    <property type="entry name" value="DNA Polymerase, chain B, domain 1"/>
    <property type="match status" value="1"/>
</dbReference>
<evidence type="ECO:0000256" key="2">
    <source>
        <dbReference type="ARBA" id="ARBA00022679"/>
    </source>
</evidence>
<comment type="similarity">
    <text evidence="1 8">Belongs to the DNA polymerase type-B family.</text>
</comment>
<feature type="compositionally biased region" description="Polar residues" evidence="9">
    <location>
        <begin position="1"/>
        <end position="17"/>
    </location>
</feature>
<keyword evidence="13" id="KW-1185">Reference proteome</keyword>
<dbReference type="GO" id="GO:0003677">
    <property type="term" value="F:DNA binding"/>
    <property type="evidence" value="ECO:0007669"/>
    <property type="project" value="UniProtKB-KW"/>
</dbReference>
<dbReference type="PANTHER" id="PTHR10322">
    <property type="entry name" value="DNA POLYMERASE CATALYTIC SUBUNIT"/>
    <property type="match status" value="1"/>
</dbReference>
<dbReference type="Gene3D" id="1.10.287.1390">
    <property type="match status" value="2"/>
</dbReference>
<evidence type="ECO:0000259" key="10">
    <source>
        <dbReference type="Pfam" id="PF00136"/>
    </source>
</evidence>
<evidence type="ECO:0000313" key="12">
    <source>
        <dbReference type="EMBL" id="AWR99802.1"/>
    </source>
</evidence>
<dbReference type="EMBL" id="CP029287">
    <property type="protein sequence ID" value="AWR99802.1"/>
    <property type="molecule type" value="Genomic_DNA"/>
</dbReference>
<dbReference type="InterPro" id="IPR036397">
    <property type="entry name" value="RNaseH_sf"/>
</dbReference>
<dbReference type="NCBIfam" id="NF004415">
    <property type="entry name" value="PRK05761.1-1"/>
    <property type="match status" value="1"/>
</dbReference>
<accession>A0A2U9IV25</accession>
<dbReference type="SUPFAM" id="SSF53098">
    <property type="entry name" value="Ribonuclease H-like"/>
    <property type="match status" value="1"/>
</dbReference>
<evidence type="ECO:0000256" key="7">
    <source>
        <dbReference type="ARBA" id="ARBA00049244"/>
    </source>
</evidence>
<gene>
    <name evidence="12" type="ORF">DFR87_08975</name>
</gene>
<sequence>MARQLTLTEFSVTTKPSESTKRSEEHKEQEIVETPKRANREGLKQAQEERKYFLLSVDYDGKVGKAVCKLYDPEKGELHVLYDNMGHKSYFLVDLEPDQINKIPKIVKDKSFVRLEKVNKIDPYTWKTISLTKIVVNDPLAVRRLREEVPRAYEAHIKYFNNYIYDFSLIPGMPYVVRRGKLVPLKPEVDVREVKEAFKDTDQVAQEMALDWAPLFESEIPSVKRVAVDIEVYTPMMGRVPDPFKAEYPVISVGLAGSDGLKLVLVLNRGEMEEIGTKDSKGMEVKVEVFNTERELLVRLFEVLKDYPMILTFNGDDFDVPYLLFRSLKLGLMPEEIPFEITEARKKADTKFTYGFHIDLYRFFFNKAVRNYAFEGKYSEYNLDTVAQALLGLSKVKLEDSISDLSASKLVEYNFRDSEITLKLTTFNNELVWKLIVLFSRISKLGIEELTRTEISAWVKNLYYWEHRKRNWLIPLKEEILDRSSGLKTSAIIKGKGYKGAVVIDPPVGVFFDVIVLDFASLYPSIIRNWNLSYETVDIQECRNRRDIKDESGAKIHEVCVDRPGITAVVTGLLRDFRVKIYKKKGKQSNLDEERRMLYDVVQRGMKVFINATYGVFGAETFPLYAPAVAESVTALGRYVITSTRDMARKLGLNVVYGDTDSLFIHQPDRKKLEELVEWTRQNFGLDLEVDKSYRYIAFSGLKKNYFGVYKDSKVDIKGMLAKKRNTPEFLKQAFNEAKNRLAKVQTQEELEKAIQDLTAQVKEVYRKLKMKEYNLDELAFRVMLSREINSYEKNTPQHVKAAAQLAEMNVQVLSRDIISFVKVKSKEGVKPVQLAKLSEVDVDKYYESVRSTFEQLLKSFNVSWDRIESTMSIDSFFK</sequence>
<evidence type="ECO:0000256" key="8">
    <source>
        <dbReference type="RuleBase" id="RU000442"/>
    </source>
</evidence>
<dbReference type="Pfam" id="PF03104">
    <property type="entry name" value="DNA_pol_B_exo1"/>
    <property type="match status" value="1"/>
</dbReference>
<dbReference type="SUPFAM" id="SSF56672">
    <property type="entry name" value="DNA/RNA polymerases"/>
    <property type="match status" value="1"/>
</dbReference>
<dbReference type="FunFam" id="1.10.287.690:FF:000011">
    <property type="entry name" value="DNA polymerase"/>
    <property type="match status" value="1"/>
</dbReference>
<protein>
    <recommendedName>
        <fullName evidence="8">DNA polymerase</fullName>
        <ecNumber evidence="8">2.7.7.7</ecNumber>
    </recommendedName>
</protein>
<dbReference type="InterPro" id="IPR006172">
    <property type="entry name" value="DNA-dir_DNA_pol_B"/>
</dbReference>
<dbReference type="InterPro" id="IPR043502">
    <property type="entry name" value="DNA/RNA_pol_sf"/>
</dbReference>
<dbReference type="RefSeq" id="WP_110369370.1">
    <property type="nucleotide sequence ID" value="NZ_CP029287.2"/>
</dbReference>
<dbReference type="OrthoDB" id="323192at2157"/>
<dbReference type="Pfam" id="PF00136">
    <property type="entry name" value="DNA_pol_B"/>
    <property type="match status" value="1"/>
</dbReference>
<dbReference type="InterPro" id="IPR017964">
    <property type="entry name" value="DNA-dir_DNA_pol_B_CS"/>
</dbReference>
<dbReference type="Gene3D" id="1.10.287.690">
    <property type="entry name" value="Helix hairpin bin"/>
    <property type="match status" value="1"/>
</dbReference>
<dbReference type="PRINTS" id="PR00106">
    <property type="entry name" value="DNAPOLB"/>
</dbReference>
<evidence type="ECO:0000256" key="9">
    <source>
        <dbReference type="SAM" id="MobiDB-lite"/>
    </source>
</evidence>
<feature type="compositionally biased region" description="Basic and acidic residues" evidence="9">
    <location>
        <begin position="18"/>
        <end position="44"/>
    </location>
</feature>
<evidence type="ECO:0000256" key="4">
    <source>
        <dbReference type="ARBA" id="ARBA00022705"/>
    </source>
</evidence>
<dbReference type="KEGG" id="mhk:DFR87_08975"/>
<keyword evidence="2 8" id="KW-0808">Transferase</keyword>
<dbReference type="STRING" id="1293036.GCA_001315825_00768"/>
<evidence type="ECO:0000256" key="5">
    <source>
        <dbReference type="ARBA" id="ARBA00022932"/>
    </source>
</evidence>
<dbReference type="InterPro" id="IPR006134">
    <property type="entry name" value="DNA-dir_DNA_pol_B_multi_dom"/>
</dbReference>
<evidence type="ECO:0000256" key="6">
    <source>
        <dbReference type="ARBA" id="ARBA00023125"/>
    </source>
</evidence>
<reference evidence="13" key="2">
    <citation type="submission" date="2020-03" db="EMBL/GenBank/DDBJ databases">
        <title>Complete Genome Sequences of Extremely Thermoacidophilic, Metal-Mobilizing Type-Strain Members of the Archaeal Family Sulfolobaceae: Acidianus brierleyi DSM-1651T, Acidianus sulfidivorans DSM-18786T, Metallosphaera hakonensis DSM-7519T, and Metallosphaera prunae DSM-10039T.</title>
        <authorList>
            <person name="Counts J.A."/>
            <person name="Kelly R.M."/>
        </authorList>
    </citation>
    <scope>NUCLEOTIDE SEQUENCE [LARGE SCALE GENOMIC DNA]</scope>
    <source>
        <strain evidence="13">HO1-1</strain>
    </source>
</reference>
<dbReference type="Gene3D" id="3.30.420.10">
    <property type="entry name" value="Ribonuclease H-like superfamily/Ribonuclease H"/>
    <property type="match status" value="1"/>
</dbReference>
<evidence type="ECO:0000313" key="13">
    <source>
        <dbReference type="Proteomes" id="UP000247586"/>
    </source>
</evidence>
<dbReference type="PROSITE" id="PS00116">
    <property type="entry name" value="DNA_POLYMERASE_B"/>
    <property type="match status" value="1"/>
</dbReference>
<dbReference type="AlphaFoldDB" id="A0A2U9IV25"/>
<evidence type="ECO:0000256" key="1">
    <source>
        <dbReference type="ARBA" id="ARBA00005755"/>
    </source>
</evidence>
<reference evidence="13" key="3">
    <citation type="submission" date="2020-03" db="EMBL/GenBank/DDBJ databases">
        <title>Sequencing and Assembly of Multiple Reported Metal-Biooxidizing Members of the Extremely Thermoacidophilic Archaeal Family Sulfolobaceae.</title>
        <authorList>
            <person name="Counts J.A."/>
            <person name="Kelly R.M."/>
        </authorList>
    </citation>
    <scope>NUCLEOTIDE SEQUENCE [LARGE SCALE GENOMIC DNA]</scope>
    <source>
        <strain evidence="13">HO1-1</strain>
    </source>
</reference>
<evidence type="ECO:0000256" key="3">
    <source>
        <dbReference type="ARBA" id="ARBA00022695"/>
    </source>
</evidence>
<dbReference type="PANTHER" id="PTHR10322:SF20">
    <property type="entry name" value="DNA POLYMERASE 1"/>
    <property type="match status" value="1"/>
</dbReference>
<dbReference type="InterPro" id="IPR012337">
    <property type="entry name" value="RNaseH-like_sf"/>
</dbReference>
<keyword evidence="5 8" id="KW-0239">DNA-directed DNA polymerase</keyword>
<organism evidence="12 13">
    <name type="scientific">Metallosphaera hakonensis JCM 8857 = DSM 7519</name>
    <dbReference type="NCBI Taxonomy" id="1293036"/>
    <lineage>
        <taxon>Archaea</taxon>
        <taxon>Thermoproteota</taxon>
        <taxon>Thermoprotei</taxon>
        <taxon>Sulfolobales</taxon>
        <taxon>Sulfolobaceae</taxon>
        <taxon>Metallosphaera</taxon>
    </lineage>
</organism>